<proteinExistence type="predicted"/>
<comment type="caution">
    <text evidence="1">The sequence shown here is derived from an EMBL/GenBank/DDBJ whole genome shotgun (WGS) entry which is preliminary data.</text>
</comment>
<dbReference type="EMBL" id="JAKKPZ010000015">
    <property type="protein sequence ID" value="KAI1713490.1"/>
    <property type="molecule type" value="Genomic_DNA"/>
</dbReference>
<organism evidence="1 2">
    <name type="scientific">Ditylenchus destructor</name>
    <dbReference type="NCBI Taxonomy" id="166010"/>
    <lineage>
        <taxon>Eukaryota</taxon>
        <taxon>Metazoa</taxon>
        <taxon>Ecdysozoa</taxon>
        <taxon>Nematoda</taxon>
        <taxon>Chromadorea</taxon>
        <taxon>Rhabditida</taxon>
        <taxon>Tylenchina</taxon>
        <taxon>Tylenchomorpha</taxon>
        <taxon>Sphaerularioidea</taxon>
        <taxon>Anguinidae</taxon>
        <taxon>Anguininae</taxon>
        <taxon>Ditylenchus</taxon>
    </lineage>
</organism>
<reference evidence="1" key="1">
    <citation type="submission" date="2022-01" db="EMBL/GenBank/DDBJ databases">
        <title>Genome Sequence Resource for Two Populations of Ditylenchus destructor, the Migratory Endoparasitic Phytonematode.</title>
        <authorList>
            <person name="Zhang H."/>
            <person name="Lin R."/>
            <person name="Xie B."/>
        </authorList>
    </citation>
    <scope>NUCLEOTIDE SEQUENCE</scope>
    <source>
        <strain evidence="1">BazhouSP</strain>
    </source>
</reference>
<evidence type="ECO:0000313" key="2">
    <source>
        <dbReference type="Proteomes" id="UP001201812"/>
    </source>
</evidence>
<dbReference type="AlphaFoldDB" id="A0AAD4N2L4"/>
<sequence length="155" mass="17751">MTMLVFGQMFYVSIVLETHPCILISVFELVIFSLQIKTVVSSPHSIKEAEKRKAIQSIQWDENGMRTFLHRCIPSWFGICCASASHRTTLSFAILSVYRNNFQGYPAPKQSLGRLGCSRHKCCWNRESPLPHTQMRRQPSQLPITLKPASYMSED</sequence>
<name>A0AAD4N2L4_9BILA</name>
<keyword evidence="2" id="KW-1185">Reference proteome</keyword>
<accession>A0AAD4N2L4</accession>
<gene>
    <name evidence="1" type="ORF">DdX_09005</name>
</gene>
<evidence type="ECO:0000313" key="1">
    <source>
        <dbReference type="EMBL" id="KAI1713490.1"/>
    </source>
</evidence>
<protein>
    <submittedName>
        <fullName evidence="1">Uncharacterized protein</fullName>
    </submittedName>
</protein>
<dbReference type="Proteomes" id="UP001201812">
    <property type="component" value="Unassembled WGS sequence"/>
</dbReference>